<sequence length="60" mass="6763">MQFSRAPQIGILAYATGEEKENYRNGKNENLEFSVVVAVEEDQPGSDFRPVELSAIQSRF</sequence>
<name>A0A2K3P8Z1_TRIPR</name>
<dbReference type="Proteomes" id="UP000236291">
    <property type="component" value="Unassembled WGS sequence"/>
</dbReference>
<reference evidence="1 2" key="1">
    <citation type="journal article" date="2014" name="Am. J. Bot.">
        <title>Genome assembly and annotation for red clover (Trifolium pratense; Fabaceae).</title>
        <authorList>
            <person name="Istvanek J."/>
            <person name="Jaros M."/>
            <person name="Krenek A."/>
            <person name="Repkova J."/>
        </authorList>
    </citation>
    <scope>NUCLEOTIDE SEQUENCE [LARGE SCALE GENOMIC DNA]</scope>
    <source>
        <strain evidence="2">cv. Tatra</strain>
        <tissue evidence="1">Young leaves</tissue>
    </source>
</reference>
<organism evidence="1 2">
    <name type="scientific">Trifolium pratense</name>
    <name type="common">Red clover</name>
    <dbReference type="NCBI Taxonomy" id="57577"/>
    <lineage>
        <taxon>Eukaryota</taxon>
        <taxon>Viridiplantae</taxon>
        <taxon>Streptophyta</taxon>
        <taxon>Embryophyta</taxon>
        <taxon>Tracheophyta</taxon>
        <taxon>Spermatophyta</taxon>
        <taxon>Magnoliopsida</taxon>
        <taxon>eudicotyledons</taxon>
        <taxon>Gunneridae</taxon>
        <taxon>Pentapetalae</taxon>
        <taxon>rosids</taxon>
        <taxon>fabids</taxon>
        <taxon>Fabales</taxon>
        <taxon>Fabaceae</taxon>
        <taxon>Papilionoideae</taxon>
        <taxon>50 kb inversion clade</taxon>
        <taxon>NPAAA clade</taxon>
        <taxon>Hologalegina</taxon>
        <taxon>IRL clade</taxon>
        <taxon>Trifolieae</taxon>
        <taxon>Trifolium</taxon>
    </lineage>
</organism>
<accession>A0A2K3P8Z1</accession>
<dbReference type="AlphaFoldDB" id="A0A2K3P8Z1"/>
<gene>
    <name evidence="1" type="ORF">L195_g008363</name>
</gene>
<proteinExistence type="predicted"/>
<dbReference type="EMBL" id="ASHM01004761">
    <property type="protein sequence ID" value="PNY11748.1"/>
    <property type="molecule type" value="Genomic_DNA"/>
</dbReference>
<evidence type="ECO:0000313" key="1">
    <source>
        <dbReference type="EMBL" id="PNY11748.1"/>
    </source>
</evidence>
<protein>
    <submittedName>
        <fullName evidence="1">Uncharacterized protein</fullName>
    </submittedName>
</protein>
<comment type="caution">
    <text evidence="1">The sequence shown here is derived from an EMBL/GenBank/DDBJ whole genome shotgun (WGS) entry which is preliminary data.</text>
</comment>
<evidence type="ECO:0000313" key="2">
    <source>
        <dbReference type="Proteomes" id="UP000236291"/>
    </source>
</evidence>
<reference evidence="1 2" key="2">
    <citation type="journal article" date="2017" name="Front. Plant Sci.">
        <title>Gene Classification and Mining of Molecular Markers Useful in Red Clover (Trifolium pratense) Breeding.</title>
        <authorList>
            <person name="Istvanek J."/>
            <person name="Dluhosova J."/>
            <person name="Dluhos P."/>
            <person name="Patkova L."/>
            <person name="Nedelnik J."/>
            <person name="Repkova J."/>
        </authorList>
    </citation>
    <scope>NUCLEOTIDE SEQUENCE [LARGE SCALE GENOMIC DNA]</scope>
    <source>
        <strain evidence="2">cv. Tatra</strain>
        <tissue evidence="1">Young leaves</tissue>
    </source>
</reference>